<feature type="compositionally biased region" description="Polar residues" evidence="7">
    <location>
        <begin position="642"/>
        <end position="657"/>
    </location>
</feature>
<dbReference type="SUPFAM" id="SSF48371">
    <property type="entry name" value="ARM repeat"/>
    <property type="match status" value="1"/>
</dbReference>
<dbReference type="GO" id="GO:0016192">
    <property type="term" value="P:vesicle-mediated transport"/>
    <property type="evidence" value="ECO:0007669"/>
    <property type="project" value="InterPro"/>
</dbReference>
<gene>
    <name evidence="9" type="ORF">PCOR1465_LOCUS441</name>
</gene>
<feature type="region of interest" description="Disordered" evidence="7">
    <location>
        <begin position="628"/>
        <end position="657"/>
    </location>
</feature>
<dbReference type="InterPro" id="IPR002553">
    <property type="entry name" value="Clathrin/coatomer_adapt-like_N"/>
</dbReference>
<evidence type="ECO:0000256" key="4">
    <source>
        <dbReference type="ARBA" id="ARBA00022927"/>
    </source>
</evidence>
<dbReference type="GO" id="GO:0006886">
    <property type="term" value="P:intracellular protein transport"/>
    <property type="evidence" value="ECO:0007669"/>
    <property type="project" value="InterPro"/>
</dbReference>
<reference evidence="9" key="1">
    <citation type="submission" date="2021-01" db="EMBL/GenBank/DDBJ databases">
        <authorList>
            <person name="Corre E."/>
            <person name="Pelletier E."/>
            <person name="Niang G."/>
            <person name="Scheremetjew M."/>
            <person name="Finn R."/>
            <person name="Kale V."/>
            <person name="Holt S."/>
            <person name="Cochrane G."/>
            <person name="Meng A."/>
            <person name="Brown T."/>
            <person name="Cohen L."/>
        </authorList>
    </citation>
    <scope>NUCLEOTIDE SEQUENCE</scope>
    <source>
        <strain evidence="9">RCC1383</strain>
    </source>
</reference>
<keyword evidence="4 6" id="KW-0653">Protein transport</keyword>
<dbReference type="GO" id="GO:0030117">
    <property type="term" value="C:membrane coat"/>
    <property type="evidence" value="ECO:0007669"/>
    <property type="project" value="InterPro"/>
</dbReference>
<dbReference type="InterPro" id="IPR016024">
    <property type="entry name" value="ARM-type_fold"/>
</dbReference>
<organism evidence="9">
    <name type="scientific">Phaeocystis cordata</name>
    <dbReference type="NCBI Taxonomy" id="118079"/>
    <lineage>
        <taxon>Eukaryota</taxon>
        <taxon>Haptista</taxon>
        <taxon>Haptophyta</taxon>
        <taxon>Prymnesiophyceae</taxon>
        <taxon>Phaeocystales</taxon>
        <taxon>Phaeocystaceae</taxon>
        <taxon>Phaeocystis</taxon>
    </lineage>
</organism>
<evidence type="ECO:0000259" key="8">
    <source>
        <dbReference type="Pfam" id="PF01602"/>
    </source>
</evidence>
<dbReference type="InterPro" id="IPR016342">
    <property type="entry name" value="AP_complex_bsu_1_2_4"/>
</dbReference>
<evidence type="ECO:0000256" key="1">
    <source>
        <dbReference type="ARBA" id="ARBA00004308"/>
    </source>
</evidence>
<dbReference type="GO" id="GO:0030276">
    <property type="term" value="F:clathrin binding"/>
    <property type="evidence" value="ECO:0007669"/>
    <property type="project" value="InterPro"/>
</dbReference>
<dbReference type="EMBL" id="HBFZ01000664">
    <property type="protein sequence ID" value="CAD8987657.1"/>
    <property type="molecule type" value="Transcribed_RNA"/>
</dbReference>
<dbReference type="Pfam" id="PF01602">
    <property type="entry name" value="Adaptin_N"/>
    <property type="match status" value="1"/>
</dbReference>
<comment type="similarity">
    <text evidence="2 6">Belongs to the adaptor complexes large subunit family.</text>
</comment>
<dbReference type="Gene3D" id="1.25.10.10">
    <property type="entry name" value="Leucine-rich Repeat Variant"/>
    <property type="match status" value="1"/>
</dbReference>
<evidence type="ECO:0000256" key="3">
    <source>
        <dbReference type="ARBA" id="ARBA00022448"/>
    </source>
</evidence>
<evidence type="ECO:0000256" key="5">
    <source>
        <dbReference type="ARBA" id="ARBA00023136"/>
    </source>
</evidence>
<dbReference type="PANTHER" id="PTHR11134">
    <property type="entry name" value="ADAPTOR COMPLEX SUBUNIT BETA FAMILY MEMBER"/>
    <property type="match status" value="1"/>
</dbReference>
<sequence length="657" mass="72038">MVAHAAMLGTPQGAPNVSVLLPDVMQCLESPDVEQKKAVYLFLSALAATNADATTIAFNRMVRDTSNPNPLIRALALRTLTGVKVESMAEGMAEPIRAGLHDNDPFVRKTAALSVAKVFDLSPEVVESGGLLPQVTKLLEDSNPHVVANAATALNEIRQRAPFTVFEMTMATATKVLAALNECTEWNQVALLDTLTLFCPRTEREAVTVLERVAPRLNHSNASVLMSAIKVMLHHLSFLPQTGDLSRNFTLKMAQPLCTLMSLPTDIQYTCLRTLKIVIQKYPSVLATAEVKTFFCKYNDPSFVKMEKVDLMIALATAENVHQILSELREYCHDVDGSFARQAMRAVGKCAVAFEASVDQCIKIILGVIENKLPFVLQEAIVVVQTIFRRYPNQYEGILTEICSSLDEVDEPGAKAALVWIIGEYSDRIEAAEEILEIFFETYTEEESPVQLALLTALSKLYLNIQSDRSVDMLQELLQVTNETVNDPDVRERALFYWRLLAGDLEVAREVVLAPKPPIEASLIENNIDAEVCSVICKRIPFVSSVLFKRPSDFVSYKNLYACPKEFKDTGLLKGAETRQNGDADALENGGQAKHEPAAVAAKAPPAVDLLGDLLSLEVPVQAQPQPQPVMAAAMGSPFSPQPQVSTATFSSNNPFS</sequence>
<feature type="domain" description="Clathrin/coatomer adaptor adaptin-like N-terminal" evidence="8">
    <location>
        <begin position="16"/>
        <end position="501"/>
    </location>
</feature>
<dbReference type="InterPro" id="IPR011989">
    <property type="entry name" value="ARM-like"/>
</dbReference>
<evidence type="ECO:0000256" key="2">
    <source>
        <dbReference type="ARBA" id="ARBA00006613"/>
    </source>
</evidence>
<evidence type="ECO:0000256" key="7">
    <source>
        <dbReference type="SAM" id="MobiDB-lite"/>
    </source>
</evidence>
<evidence type="ECO:0000256" key="6">
    <source>
        <dbReference type="PIRNR" id="PIRNR002291"/>
    </source>
</evidence>
<proteinExistence type="inferred from homology"/>
<dbReference type="PIRSF" id="PIRSF002291">
    <property type="entry name" value="AP_complex_beta"/>
    <property type="match status" value="1"/>
</dbReference>
<protein>
    <recommendedName>
        <fullName evidence="6">AP complex subunit beta</fullName>
    </recommendedName>
</protein>
<dbReference type="InterPro" id="IPR026739">
    <property type="entry name" value="AP_beta"/>
</dbReference>
<evidence type="ECO:0000313" key="9">
    <source>
        <dbReference type="EMBL" id="CAD8987657.1"/>
    </source>
</evidence>
<name>A0A7S1MZG7_9EUKA</name>
<accession>A0A7S1MZG7</accession>
<dbReference type="AlphaFoldDB" id="A0A7S1MZG7"/>
<keyword evidence="5 6" id="KW-0472">Membrane</keyword>
<keyword evidence="3 6" id="KW-0813">Transport</keyword>
<dbReference type="GO" id="GO:0012505">
    <property type="term" value="C:endomembrane system"/>
    <property type="evidence" value="ECO:0007669"/>
    <property type="project" value="UniProtKB-SubCell"/>
</dbReference>
<comment type="subcellular location">
    <subcellularLocation>
        <location evidence="1">Endomembrane system</location>
    </subcellularLocation>
</comment>